<dbReference type="InterPro" id="IPR036779">
    <property type="entry name" value="LysM_dom_sf"/>
</dbReference>
<keyword evidence="6" id="KW-1185">Reference proteome</keyword>
<dbReference type="AlphaFoldDB" id="A0A558DK66"/>
<protein>
    <submittedName>
        <fullName evidence="5">Peptidoglycan DD-metalloendopeptidase family protein</fullName>
    </submittedName>
</protein>
<organism evidence="5 6">
    <name type="scientific">Sedimenticola selenatireducens</name>
    <dbReference type="NCBI Taxonomy" id="191960"/>
    <lineage>
        <taxon>Bacteria</taxon>
        <taxon>Pseudomonadati</taxon>
        <taxon>Pseudomonadota</taxon>
        <taxon>Gammaproteobacteria</taxon>
        <taxon>Chromatiales</taxon>
        <taxon>Sedimenticolaceae</taxon>
        <taxon>Sedimenticola</taxon>
    </lineage>
</organism>
<reference evidence="5 6" key="1">
    <citation type="submission" date="2019-07" db="EMBL/GenBank/DDBJ databases">
        <title>The pathways for chlorine oxyanion respiration interact through the shared metabolite chlorate.</title>
        <authorList>
            <person name="Barnum T.P."/>
            <person name="Cheng Y."/>
            <person name="Hill K.A."/>
            <person name="Lucas L.N."/>
            <person name="Carlson H.K."/>
            <person name="Coates J.D."/>
        </authorList>
    </citation>
    <scope>NUCLEOTIDE SEQUENCE [LARGE SCALE GENOMIC DNA]</scope>
    <source>
        <strain evidence="5 6">BK-1</strain>
    </source>
</reference>
<dbReference type="OrthoDB" id="9795421at2"/>
<comment type="caution">
    <text evidence="5">The sequence shown here is derived from an EMBL/GenBank/DDBJ whole genome shotgun (WGS) entry which is preliminary data.</text>
</comment>
<dbReference type="InterPro" id="IPR011055">
    <property type="entry name" value="Dup_hybrid_motif"/>
</dbReference>
<sequence>MVGTEAFGLNQKVATYALTRSFWPRYAWVIILPFLLFLSGCTAPVRAPVVSREAPTVSRPTVRPSTYRVQRGDTLYSIAWRFGIDYSSIARWNGVRYPYTIYPGQRLSLRPITKARRSAPQIAPSTKTSKTLKTQGATATHKSVVSDKRVSDAATKGVISRSNNGKKTTDSLKLQWLWPTKGSLAERFVKGDPVRKGVKINGRYGASVNAAESGKVVYAGNGLIGYGRLVIIKHNKNYLSAYGYNRKIHVKEGDTVEKGVRIAEMGSDGNGKPMLHFEIRRNGAPIDPLKLLPRHP</sequence>
<dbReference type="InterPro" id="IPR016047">
    <property type="entry name" value="M23ase_b-sheet_dom"/>
</dbReference>
<dbReference type="InterPro" id="IPR018392">
    <property type="entry name" value="LysM"/>
</dbReference>
<proteinExistence type="inferred from homology"/>
<dbReference type="Pfam" id="PF01476">
    <property type="entry name" value="LysM"/>
    <property type="match status" value="1"/>
</dbReference>
<dbReference type="CDD" id="cd12797">
    <property type="entry name" value="M23_peptidase"/>
    <property type="match status" value="1"/>
</dbReference>
<feature type="compositionally biased region" description="Polar residues" evidence="2">
    <location>
        <begin position="123"/>
        <end position="143"/>
    </location>
</feature>
<dbReference type="RefSeq" id="WP_144358293.1">
    <property type="nucleotide sequence ID" value="NZ_VMNH01000006.1"/>
</dbReference>
<gene>
    <name evidence="5" type="ORF">FHP88_06860</name>
</gene>
<evidence type="ECO:0000256" key="1">
    <source>
        <dbReference type="ARBA" id="ARBA00038420"/>
    </source>
</evidence>
<dbReference type="SUPFAM" id="SSF51261">
    <property type="entry name" value="Duplicated hybrid motif"/>
    <property type="match status" value="1"/>
</dbReference>
<keyword evidence="3" id="KW-0812">Transmembrane</keyword>
<name>A0A558DK66_9GAMM</name>
<feature type="region of interest" description="Disordered" evidence="2">
    <location>
        <begin position="118"/>
        <end position="148"/>
    </location>
</feature>
<comment type="similarity">
    <text evidence="1">Belongs to the E.coli NlpD/Haemophilus LppB family.</text>
</comment>
<feature type="transmembrane region" description="Helical" evidence="3">
    <location>
        <begin position="26"/>
        <end position="45"/>
    </location>
</feature>
<dbReference type="Gene3D" id="2.70.70.10">
    <property type="entry name" value="Glucose Permease (Domain IIA)"/>
    <property type="match status" value="1"/>
</dbReference>
<dbReference type="PROSITE" id="PS51782">
    <property type="entry name" value="LYSM"/>
    <property type="match status" value="1"/>
</dbReference>
<dbReference type="CDD" id="cd00118">
    <property type="entry name" value="LysM"/>
    <property type="match status" value="1"/>
</dbReference>
<dbReference type="GO" id="GO:0009279">
    <property type="term" value="C:cell outer membrane"/>
    <property type="evidence" value="ECO:0007669"/>
    <property type="project" value="TreeGrafter"/>
</dbReference>
<dbReference type="SMART" id="SM00257">
    <property type="entry name" value="LysM"/>
    <property type="match status" value="1"/>
</dbReference>
<dbReference type="Proteomes" id="UP000316649">
    <property type="component" value="Unassembled WGS sequence"/>
</dbReference>
<feature type="domain" description="LysM" evidence="4">
    <location>
        <begin position="65"/>
        <end position="109"/>
    </location>
</feature>
<accession>A0A558DK66</accession>
<dbReference type="GO" id="GO:0032153">
    <property type="term" value="C:cell division site"/>
    <property type="evidence" value="ECO:0007669"/>
    <property type="project" value="TreeGrafter"/>
</dbReference>
<dbReference type="GO" id="GO:0004222">
    <property type="term" value="F:metalloendopeptidase activity"/>
    <property type="evidence" value="ECO:0007669"/>
    <property type="project" value="TreeGrafter"/>
</dbReference>
<dbReference type="PANTHER" id="PTHR21666:SF263">
    <property type="entry name" value="MUREIN HYDROLASE ACTIVATOR NLPD"/>
    <property type="match status" value="1"/>
</dbReference>
<dbReference type="PANTHER" id="PTHR21666">
    <property type="entry name" value="PEPTIDASE-RELATED"/>
    <property type="match status" value="1"/>
</dbReference>
<dbReference type="Gene3D" id="3.10.350.10">
    <property type="entry name" value="LysM domain"/>
    <property type="match status" value="1"/>
</dbReference>
<dbReference type="InterPro" id="IPR050570">
    <property type="entry name" value="Cell_wall_metabolism_enzyme"/>
</dbReference>
<keyword evidence="3" id="KW-0472">Membrane</keyword>
<evidence type="ECO:0000313" key="5">
    <source>
        <dbReference type="EMBL" id="TVO76277.1"/>
    </source>
</evidence>
<evidence type="ECO:0000313" key="6">
    <source>
        <dbReference type="Proteomes" id="UP000316649"/>
    </source>
</evidence>
<dbReference type="Pfam" id="PF01551">
    <property type="entry name" value="Peptidase_M23"/>
    <property type="match status" value="1"/>
</dbReference>
<evidence type="ECO:0000256" key="3">
    <source>
        <dbReference type="SAM" id="Phobius"/>
    </source>
</evidence>
<evidence type="ECO:0000256" key="2">
    <source>
        <dbReference type="SAM" id="MobiDB-lite"/>
    </source>
</evidence>
<dbReference type="EMBL" id="VMNH01000006">
    <property type="protein sequence ID" value="TVO76277.1"/>
    <property type="molecule type" value="Genomic_DNA"/>
</dbReference>
<keyword evidence="3" id="KW-1133">Transmembrane helix</keyword>
<evidence type="ECO:0000259" key="4">
    <source>
        <dbReference type="PROSITE" id="PS51782"/>
    </source>
</evidence>